<comment type="caution">
    <text evidence="1">The sequence shown here is derived from an EMBL/GenBank/DDBJ whole genome shotgun (WGS) entry which is preliminary data.</text>
</comment>
<evidence type="ECO:0000313" key="2">
    <source>
        <dbReference type="Proteomes" id="UP000218775"/>
    </source>
</evidence>
<protein>
    <submittedName>
        <fullName evidence="1">Uncharacterized protein</fullName>
    </submittedName>
</protein>
<accession>A0A2A4WZG7</accession>
<evidence type="ECO:0000313" key="1">
    <source>
        <dbReference type="EMBL" id="PCI75219.1"/>
    </source>
</evidence>
<gene>
    <name evidence="1" type="ORF">COB21_05900</name>
</gene>
<dbReference type="EMBL" id="NVUK01000053">
    <property type="protein sequence ID" value="PCI75219.1"/>
    <property type="molecule type" value="Genomic_DNA"/>
</dbReference>
<dbReference type="AlphaFoldDB" id="A0A2A4WZG7"/>
<proteinExistence type="predicted"/>
<dbReference type="Proteomes" id="UP000218775">
    <property type="component" value="Unassembled WGS sequence"/>
</dbReference>
<organism evidence="1 2">
    <name type="scientific">Aerophobetes bacterium</name>
    <dbReference type="NCBI Taxonomy" id="2030807"/>
    <lineage>
        <taxon>Bacteria</taxon>
        <taxon>Candidatus Aerophobota</taxon>
    </lineage>
</organism>
<name>A0A2A4WZG7_UNCAE</name>
<reference evidence="2" key="1">
    <citation type="submission" date="2017-08" db="EMBL/GenBank/DDBJ databases">
        <title>A dynamic microbial community with high functional redundancy inhabits the cold, oxic subseafloor aquifer.</title>
        <authorList>
            <person name="Tully B.J."/>
            <person name="Wheat C.G."/>
            <person name="Glazer B.T."/>
            <person name="Huber J.A."/>
        </authorList>
    </citation>
    <scope>NUCLEOTIDE SEQUENCE [LARGE SCALE GENOMIC DNA]</scope>
</reference>
<sequence length="336" mass="37501">MSNDSMQLSRILRLPHISGENACNWGLGDSPPTAALNNKYAVVTLDGAPGLLKRTSTGQSHLNSARNNGLSSSLTRIPTLRCLMNSVQGQLVLASGSLKRTPSWRPLDSARVTRLIRTKSEQSLKRYCFGKAEWEQYIGIVGDEPPLPANINKLLNSRCPYWGHEGKKVKDTHVLMMMPKTVNGKTLTAKRLKRLVAKYGIKCSVHDKTMLKGLKNQTPKESHWVLVTNEVIPNSTNLPYTNQVELLKPPYEISRVMDVMVAVFMQSIHKNKQLYGVYQEAGPHGSKNIPVYARCVERVERKYHMTVGSFTDKRLNLNSQCNEGIPGIGVSAVIYF</sequence>